<comment type="similarity">
    <text evidence="1">Belongs to the protein-tyrosine phosphatase family. Non-receptor class myotubularin subfamily.</text>
</comment>
<dbReference type="GO" id="GO:0019903">
    <property type="term" value="F:protein phosphatase binding"/>
    <property type="evidence" value="ECO:0007669"/>
    <property type="project" value="TreeGrafter"/>
</dbReference>
<dbReference type="WBParaSite" id="Hba_10288">
    <property type="protein sequence ID" value="Hba_10288"/>
    <property type="gene ID" value="Hba_10288"/>
</dbReference>
<proteinExistence type="inferred from homology"/>
<reference evidence="5" key="1">
    <citation type="submission" date="2016-11" db="UniProtKB">
        <authorList>
            <consortium name="WormBaseParasite"/>
        </authorList>
    </citation>
    <scope>IDENTIFICATION</scope>
</reference>
<keyword evidence="2" id="KW-0472">Membrane</keyword>
<dbReference type="Proteomes" id="UP000095283">
    <property type="component" value="Unplaced"/>
</dbReference>
<dbReference type="GO" id="GO:0010507">
    <property type="term" value="P:negative regulation of autophagy"/>
    <property type="evidence" value="ECO:0007669"/>
    <property type="project" value="TreeGrafter"/>
</dbReference>
<keyword evidence="2" id="KW-0812">Transmembrane</keyword>
<sequence length="273" mass="32287">MDACMTIHSTTDALFKFWTMVGQHLIQNKSFLVLWFAVEMYAVLCCRFHLHPCCIVVCFLKFLYGNKTCMIELKALLIYLIYFSFMYWFKSVNIYQQFESLIEREWICAGHPFSLRNAHSAYAEGSITGPHESPVFLCFLDAVHQIIFQYPHSFEFGEDFLIFLFEHAYASEFGSFLGSNEKMKSELNVKKLTVSLWSYINNPTILRSFVNTLYEPRESVLWPSVAPQSIRIWERLFFRWQKDWTEEDSLKKSAAQWMSKERELTSRAVVLRR</sequence>
<organism evidence="4 5">
    <name type="scientific">Heterorhabditis bacteriophora</name>
    <name type="common">Entomopathogenic nematode worm</name>
    <dbReference type="NCBI Taxonomy" id="37862"/>
    <lineage>
        <taxon>Eukaryota</taxon>
        <taxon>Metazoa</taxon>
        <taxon>Ecdysozoa</taxon>
        <taxon>Nematoda</taxon>
        <taxon>Chromadorea</taxon>
        <taxon>Rhabditida</taxon>
        <taxon>Rhabditina</taxon>
        <taxon>Rhabditomorpha</taxon>
        <taxon>Strongyloidea</taxon>
        <taxon>Heterorhabditidae</taxon>
        <taxon>Heterorhabditis</taxon>
    </lineage>
</organism>
<dbReference type="GO" id="GO:0005737">
    <property type="term" value="C:cytoplasm"/>
    <property type="evidence" value="ECO:0007669"/>
    <property type="project" value="TreeGrafter"/>
</dbReference>
<dbReference type="Pfam" id="PF06602">
    <property type="entry name" value="Myotub-related"/>
    <property type="match status" value="1"/>
</dbReference>
<evidence type="ECO:0000256" key="2">
    <source>
        <dbReference type="SAM" id="Phobius"/>
    </source>
</evidence>
<feature type="domain" description="Myotubularin phosphatase" evidence="3">
    <location>
        <begin position="98"/>
        <end position="237"/>
    </location>
</feature>
<dbReference type="PANTHER" id="PTHR10807">
    <property type="entry name" value="MYOTUBULARIN-RELATED"/>
    <property type="match status" value="1"/>
</dbReference>
<dbReference type="InterPro" id="IPR029021">
    <property type="entry name" value="Prot-tyrosine_phosphatase-like"/>
</dbReference>
<dbReference type="InterPro" id="IPR030564">
    <property type="entry name" value="Myotubularin"/>
</dbReference>
<feature type="transmembrane region" description="Helical" evidence="2">
    <location>
        <begin position="71"/>
        <end position="89"/>
    </location>
</feature>
<evidence type="ECO:0000313" key="5">
    <source>
        <dbReference type="WBParaSite" id="Hba_10288"/>
    </source>
</evidence>
<evidence type="ECO:0000259" key="3">
    <source>
        <dbReference type="PROSITE" id="PS51339"/>
    </source>
</evidence>
<evidence type="ECO:0000313" key="4">
    <source>
        <dbReference type="Proteomes" id="UP000095283"/>
    </source>
</evidence>
<protein>
    <submittedName>
        <fullName evidence="5">Myotubularin phosphatase domain-containing protein</fullName>
    </submittedName>
</protein>
<dbReference type="AlphaFoldDB" id="A0A1I7WYF2"/>
<accession>A0A1I7WYF2</accession>
<dbReference type="GO" id="GO:0046856">
    <property type="term" value="P:phosphatidylinositol dephosphorylation"/>
    <property type="evidence" value="ECO:0007669"/>
    <property type="project" value="TreeGrafter"/>
</dbReference>
<evidence type="ECO:0000256" key="1">
    <source>
        <dbReference type="ARBA" id="ARBA00007471"/>
    </source>
</evidence>
<dbReference type="InterPro" id="IPR010569">
    <property type="entry name" value="Myotubularin-like_Pase_dom"/>
</dbReference>
<dbReference type="PROSITE" id="PS51339">
    <property type="entry name" value="PPASE_MYOTUBULARIN"/>
    <property type="match status" value="1"/>
</dbReference>
<keyword evidence="4" id="KW-1185">Reference proteome</keyword>
<keyword evidence="2" id="KW-1133">Transmembrane helix</keyword>
<dbReference type="SUPFAM" id="SSF52799">
    <property type="entry name" value="(Phosphotyrosine protein) phosphatases II"/>
    <property type="match status" value="1"/>
</dbReference>
<dbReference type="PANTHER" id="PTHR10807:SF73">
    <property type="entry name" value="LD06050P"/>
    <property type="match status" value="1"/>
</dbReference>
<name>A0A1I7WYF2_HETBA</name>